<dbReference type="KEGG" id="kge:TQ33_0720"/>
<evidence type="ECO:0000313" key="2">
    <source>
        <dbReference type="EMBL" id="AKE51695.1"/>
    </source>
</evidence>
<evidence type="ECO:0000256" key="1">
    <source>
        <dbReference type="SAM" id="Phobius"/>
    </source>
</evidence>
<name>A0A0F6TPL9_9GAMM</name>
<dbReference type="Proteomes" id="UP000034071">
    <property type="component" value="Chromosome"/>
</dbReference>
<gene>
    <name evidence="2" type="ORF">TQ33_0720</name>
</gene>
<reference evidence="2 3" key="1">
    <citation type="submission" date="2015-02" db="EMBL/GenBank/DDBJ databases">
        <title>Complete genome sequence of Kangiella geojedonensis strain YCS-5T.</title>
        <authorList>
            <person name="Kim K.M."/>
        </authorList>
    </citation>
    <scope>NUCLEOTIDE SEQUENCE [LARGE SCALE GENOMIC DNA]</scope>
    <source>
        <strain evidence="2 3">YCS-5</strain>
    </source>
</reference>
<dbReference type="AlphaFoldDB" id="A0A0F6TPL9"/>
<dbReference type="EMBL" id="CP010975">
    <property type="protein sequence ID" value="AKE51695.1"/>
    <property type="molecule type" value="Genomic_DNA"/>
</dbReference>
<keyword evidence="1" id="KW-0472">Membrane</keyword>
<evidence type="ECO:0000313" key="3">
    <source>
        <dbReference type="Proteomes" id="UP000034071"/>
    </source>
</evidence>
<accession>A0A0F6TPL9</accession>
<keyword evidence="1" id="KW-0812">Transmembrane</keyword>
<feature type="transmembrane region" description="Helical" evidence="1">
    <location>
        <begin position="6"/>
        <end position="25"/>
    </location>
</feature>
<protein>
    <submittedName>
        <fullName evidence="2">Uncharacterized protein</fullName>
    </submittedName>
</protein>
<keyword evidence="1" id="KW-1133">Transmembrane helix</keyword>
<dbReference type="HOGENOM" id="CLU_2180315_0_0_6"/>
<sequence length="109" mass="12603">MSSIWDGVVIGAAGGAIAGITVYSVRMAHEWIRDRFEGKRVYEWVLENTKNEDGNRFCSTRTIASWNNLTEERVRYLCSQHSKIFLSTGANEDMWSLYERQVQPRVRSL</sequence>
<organism evidence="2 3">
    <name type="scientific">Kangiella geojedonensis</name>
    <dbReference type="NCBI Taxonomy" id="914150"/>
    <lineage>
        <taxon>Bacteria</taxon>
        <taxon>Pseudomonadati</taxon>
        <taxon>Pseudomonadota</taxon>
        <taxon>Gammaproteobacteria</taxon>
        <taxon>Kangiellales</taxon>
        <taxon>Kangiellaceae</taxon>
        <taxon>Kangiella</taxon>
    </lineage>
</organism>
<keyword evidence="3" id="KW-1185">Reference proteome</keyword>
<proteinExistence type="predicted"/>